<evidence type="ECO:0000313" key="19">
    <source>
        <dbReference type="EMBL" id="RNJ27492.1"/>
    </source>
</evidence>
<evidence type="ECO:0000256" key="6">
    <source>
        <dbReference type="ARBA" id="ARBA00022842"/>
    </source>
</evidence>
<dbReference type="AlphaFoldDB" id="A0AAJ4RAX9"/>
<evidence type="ECO:0000256" key="15">
    <source>
        <dbReference type="HAMAP-Rule" id="MF_00012"/>
    </source>
</evidence>
<comment type="catalytic activity">
    <reaction evidence="11">
        <text>(2R)-2,3-dihydroxy-3-methylbutanoate = 3-methyl-2-oxobutanoate + H2O</text>
        <dbReference type="Rhea" id="RHEA:24809"/>
        <dbReference type="ChEBI" id="CHEBI:11851"/>
        <dbReference type="ChEBI" id="CHEBI:15377"/>
        <dbReference type="ChEBI" id="CHEBI:49072"/>
        <dbReference type="EC" id="4.2.1.9"/>
    </reaction>
    <physiologicalReaction direction="left-to-right" evidence="11">
        <dbReference type="Rhea" id="RHEA:24810"/>
    </physiologicalReaction>
</comment>
<dbReference type="InterPro" id="IPR050165">
    <property type="entry name" value="DHAD_IlvD/Edd"/>
</dbReference>
<dbReference type="NCBIfam" id="TIGR00110">
    <property type="entry name" value="ilvD"/>
    <property type="match status" value="1"/>
</dbReference>
<feature type="binding site" evidence="15">
    <location>
        <position position="104"/>
    </location>
    <ligand>
        <name>Mg(2+)</name>
        <dbReference type="ChEBI" id="CHEBI:18420"/>
    </ligand>
</feature>
<dbReference type="SUPFAM" id="SSF143975">
    <property type="entry name" value="IlvD/EDD N-terminal domain-like"/>
    <property type="match status" value="1"/>
</dbReference>
<feature type="binding site" evidence="15">
    <location>
        <position position="72"/>
    </location>
    <ligand>
        <name>[2Fe-2S] cluster</name>
        <dbReference type="ChEBI" id="CHEBI:190135"/>
    </ligand>
</feature>
<dbReference type="InterPro" id="IPR042096">
    <property type="entry name" value="Dihydro-acid_dehy_C"/>
</dbReference>
<feature type="binding site" evidence="15">
    <location>
        <position position="146"/>
    </location>
    <ligand>
        <name>Mg(2+)</name>
        <dbReference type="ChEBI" id="CHEBI:18420"/>
    </ligand>
</feature>
<evidence type="ECO:0000256" key="8">
    <source>
        <dbReference type="ARBA" id="ARBA00023014"/>
    </source>
</evidence>
<evidence type="ECO:0000256" key="3">
    <source>
        <dbReference type="ARBA" id="ARBA00022605"/>
    </source>
</evidence>
<feature type="domain" description="Dihydroxy-acid/6-phosphogluconate dehydratase N-terminal" evidence="17">
    <location>
        <begin position="58"/>
        <end position="373"/>
    </location>
</feature>
<dbReference type="EC" id="4.2.1.9" evidence="14 15"/>
<evidence type="ECO:0000259" key="17">
    <source>
        <dbReference type="Pfam" id="PF00920"/>
    </source>
</evidence>
<evidence type="ECO:0000256" key="4">
    <source>
        <dbReference type="ARBA" id="ARBA00022714"/>
    </source>
</evidence>
<reference evidence="19 20" key="1">
    <citation type="submission" date="2018-11" db="EMBL/GenBank/DDBJ databases">
        <title>Genome sequences of Natronomonas sp. CBA1133.</title>
        <authorList>
            <person name="Roh S.W."/>
            <person name="Cha I.-T."/>
        </authorList>
    </citation>
    <scope>NUCLEOTIDE SEQUENCE [LARGE SCALE GENOMIC DNA]</scope>
    <source>
        <strain evidence="19 20">CBA1133</strain>
    </source>
</reference>
<feature type="active site" description="Proton acceptor" evidence="15">
    <location>
        <position position="501"/>
    </location>
</feature>
<dbReference type="EMBL" id="RJJC01000001">
    <property type="protein sequence ID" value="RNJ27492.1"/>
    <property type="molecule type" value="Genomic_DNA"/>
</dbReference>
<protein>
    <recommendedName>
        <fullName evidence="14 15">Dihydroxy-acid dehydratase</fullName>
        <shortName evidence="15">DAD</shortName>
        <ecNumber evidence="14 15">4.2.1.9</ecNumber>
    </recommendedName>
</protein>
<dbReference type="InterPro" id="IPR004404">
    <property type="entry name" value="DihydroxyA_deHydtase"/>
</dbReference>
<comment type="cofactor">
    <cofactor evidence="15">
        <name>[2Fe-2S] cluster</name>
        <dbReference type="ChEBI" id="CHEBI:190135"/>
    </cofactor>
    <text evidence="15">Binds 1 [2Fe-2S] cluster per subunit. This cluster acts as a Lewis acid cofactor.</text>
</comment>
<feature type="binding site" description="via carbamate group" evidence="15">
    <location>
        <position position="147"/>
    </location>
    <ligand>
        <name>Mg(2+)</name>
        <dbReference type="ChEBI" id="CHEBI:18420"/>
    </ligand>
</feature>
<keyword evidence="7 15" id="KW-0408">Iron</keyword>
<dbReference type="SUPFAM" id="SSF52016">
    <property type="entry name" value="LeuD/IlvD-like"/>
    <property type="match status" value="1"/>
</dbReference>
<dbReference type="PANTHER" id="PTHR21000:SF5">
    <property type="entry name" value="DIHYDROXY-ACID DEHYDRATASE, MITOCHONDRIAL"/>
    <property type="match status" value="1"/>
</dbReference>
<evidence type="ECO:0000256" key="5">
    <source>
        <dbReference type="ARBA" id="ARBA00022723"/>
    </source>
</evidence>
<comment type="similarity">
    <text evidence="2 15">Belongs to the IlvD/Edd family.</text>
</comment>
<dbReference type="PROSITE" id="PS00886">
    <property type="entry name" value="ILVD_EDD_1"/>
    <property type="match status" value="1"/>
</dbReference>
<evidence type="ECO:0000256" key="9">
    <source>
        <dbReference type="ARBA" id="ARBA00023239"/>
    </source>
</evidence>
<comment type="catalytic activity">
    <reaction evidence="15">
        <text>(2R,3R)-2,3-dihydroxy-3-methylpentanoate = (S)-3-methyl-2-oxopentanoate + H2O</text>
        <dbReference type="Rhea" id="RHEA:27694"/>
        <dbReference type="ChEBI" id="CHEBI:15377"/>
        <dbReference type="ChEBI" id="CHEBI:35146"/>
        <dbReference type="ChEBI" id="CHEBI:49258"/>
        <dbReference type="EC" id="4.2.1.9"/>
    </reaction>
</comment>
<dbReference type="GO" id="GO:0009097">
    <property type="term" value="P:isoleucine biosynthetic process"/>
    <property type="evidence" value="ECO:0007669"/>
    <property type="project" value="UniProtKB-UniRule"/>
</dbReference>
<keyword evidence="6 15" id="KW-0460">Magnesium</keyword>
<feature type="domain" description="Dihydroxy-acid/6-phosphogluconate dehydratase C-terminal" evidence="18">
    <location>
        <begin position="395"/>
        <end position="582"/>
    </location>
</feature>
<dbReference type="Pfam" id="PF00920">
    <property type="entry name" value="ILVD_EDD_N"/>
    <property type="match status" value="1"/>
</dbReference>
<comment type="function">
    <text evidence="15">Functions in the biosynthesis of branched-chain amino acids. Catalyzes the dehydration of (2R,3R)-2,3-dihydroxy-3-methylpentanoate (2,3-dihydroxy-3-methylvalerate) into 2-oxo-3-methylpentanoate (2-oxo-3-methylvalerate) and of (2R)-2,3-dihydroxy-3-methylbutanoate (2,3-dihydroxyisovalerate) into 2-oxo-3-methylbutanoate (2-oxoisovalerate), the penultimate precursor to L-isoleucine and L-valine, respectively.</text>
</comment>
<dbReference type="PROSITE" id="PS00887">
    <property type="entry name" value="ILVD_EDD_2"/>
    <property type="match status" value="1"/>
</dbReference>
<keyword evidence="10 15" id="KW-0100">Branched-chain amino acid biosynthesis</keyword>
<feature type="modified residue" description="N6-carboxylysine" evidence="15">
    <location>
        <position position="147"/>
    </location>
</feature>
<evidence type="ECO:0000256" key="11">
    <source>
        <dbReference type="ARBA" id="ARBA00029304"/>
    </source>
</evidence>
<dbReference type="FunFam" id="3.50.30.80:FF:000001">
    <property type="entry name" value="Dihydroxy-acid dehydratase"/>
    <property type="match status" value="1"/>
</dbReference>
<evidence type="ECO:0000256" key="7">
    <source>
        <dbReference type="ARBA" id="ARBA00023004"/>
    </source>
</evidence>
<comment type="subunit">
    <text evidence="15">Homodimer.</text>
</comment>
<evidence type="ECO:0000256" key="1">
    <source>
        <dbReference type="ARBA" id="ARBA00001946"/>
    </source>
</evidence>
<dbReference type="Pfam" id="PF24877">
    <property type="entry name" value="ILV_EDD_C"/>
    <property type="match status" value="1"/>
</dbReference>
<dbReference type="InterPro" id="IPR020558">
    <property type="entry name" value="DiOHA_6PGluconate_deHydtase_CS"/>
</dbReference>
<feature type="region of interest" description="Disordered" evidence="16">
    <location>
        <begin position="1"/>
        <end position="40"/>
    </location>
</feature>
<comment type="caution">
    <text evidence="15">Lacks conserved residue(s) required for the propagation of feature annotation.</text>
</comment>
<keyword evidence="20" id="KW-1185">Reference proteome</keyword>
<dbReference type="InterPro" id="IPR037237">
    <property type="entry name" value="IlvD/EDD_N"/>
</dbReference>
<dbReference type="GO" id="GO:0000287">
    <property type="term" value="F:magnesium ion binding"/>
    <property type="evidence" value="ECO:0007669"/>
    <property type="project" value="UniProtKB-UniRule"/>
</dbReference>
<dbReference type="InterPro" id="IPR056740">
    <property type="entry name" value="ILV_EDD_C"/>
</dbReference>
<evidence type="ECO:0000256" key="16">
    <source>
        <dbReference type="SAM" id="MobiDB-lite"/>
    </source>
</evidence>
<feature type="compositionally biased region" description="Basic and acidic residues" evidence="16">
    <location>
        <begin position="16"/>
        <end position="40"/>
    </location>
</feature>
<evidence type="ECO:0000256" key="12">
    <source>
        <dbReference type="ARBA" id="ARBA00029436"/>
    </source>
</evidence>
<proteinExistence type="inferred from homology"/>
<dbReference type="Gene3D" id="3.50.30.80">
    <property type="entry name" value="IlvD/EDD C-terminal domain-like"/>
    <property type="match status" value="1"/>
</dbReference>
<accession>A0AAJ4RAX9</accession>
<keyword evidence="5 15" id="KW-0479">Metal-binding</keyword>
<feature type="binding site" evidence="15">
    <location>
        <position position="475"/>
    </location>
    <ligand>
        <name>Mg(2+)</name>
        <dbReference type="ChEBI" id="CHEBI:18420"/>
    </ligand>
</feature>
<evidence type="ECO:0000256" key="14">
    <source>
        <dbReference type="ARBA" id="ARBA00029490"/>
    </source>
</evidence>
<comment type="pathway">
    <text evidence="12 15">Amino-acid biosynthesis; L-valine biosynthesis; L-valine from pyruvate: step 3/4.</text>
</comment>
<keyword evidence="9 15" id="KW-0456">Lyase</keyword>
<dbReference type="HAMAP" id="MF_00012">
    <property type="entry name" value="IlvD"/>
    <property type="match status" value="1"/>
</dbReference>
<evidence type="ECO:0000259" key="18">
    <source>
        <dbReference type="Pfam" id="PF24877"/>
    </source>
</evidence>
<keyword evidence="4 15" id="KW-0001">2Fe-2S</keyword>
<dbReference type="GO" id="GO:0051537">
    <property type="term" value="F:2 iron, 2 sulfur cluster binding"/>
    <property type="evidence" value="ECO:0007669"/>
    <property type="project" value="UniProtKB-UniRule"/>
</dbReference>
<evidence type="ECO:0000256" key="10">
    <source>
        <dbReference type="ARBA" id="ARBA00023304"/>
    </source>
</evidence>
<keyword evidence="3 15" id="KW-0028">Amino-acid biosynthesis</keyword>
<dbReference type="GO" id="GO:0009099">
    <property type="term" value="P:L-valine biosynthetic process"/>
    <property type="evidence" value="ECO:0007669"/>
    <property type="project" value="UniProtKB-UniRule"/>
</dbReference>
<comment type="caution">
    <text evidence="19">The sequence shown here is derived from an EMBL/GenBank/DDBJ whole genome shotgun (WGS) entry which is preliminary data.</text>
</comment>
<evidence type="ECO:0000256" key="13">
    <source>
        <dbReference type="ARBA" id="ARBA00029437"/>
    </source>
</evidence>
<sequence length="590" mass="61874">MSNASGYYEPAGAARADTRHPEKDADLRSREVTEGAERAPHRAMFRAMGFDDDDLASPMVGVANPAADITPCNVHLDDVATAALDGVDANGGMPIEFGTITISDAISMGTEGMKASLISREVIADSVELVSFGERMDALVTVAGCDKNLPGMMMAAIRTDLPSVFLYGGSIMPGNHEGREITVQNVFEGVGAVASGEMTEDELVEMEHDACPGAGSCGGMFTANTMASISEALGLAPLGSASPPAEAPERYQTAERAGELVLECVEADRKPSDILTKTSFENAIALQVAVGGSTNAVLHLLALAAEAGIDLSIEEFDEISKRTPKIANLQPGGTRVMNDLHEVGGIPVVVRRLVEGGYMDGDAATVTGNTISEELAELEASGHLPADADIDEDFLAPVDDPFHEEGAIKILTGNLAPDGAVLKVTGEDKWYHEGPVRVFENEEDAMAYVQEGHIESGDVLAIRNEGPQGGPGMREMLGVTAAVVGAGHEDDVALLTDGRFSGATRGPMIGHVAPEAYVGGPIGALEDGDVVRIDVDDRTMEVDLSDEELERRLDERDQPEPNYTTGVLAKYGQTFGSAANGAVTNPGAKR</sequence>
<dbReference type="InterPro" id="IPR000581">
    <property type="entry name" value="ILV_EDD_N"/>
</dbReference>
<evidence type="ECO:0000256" key="2">
    <source>
        <dbReference type="ARBA" id="ARBA00006486"/>
    </source>
</evidence>
<dbReference type="NCBIfam" id="NF002068">
    <property type="entry name" value="PRK00911.1"/>
    <property type="match status" value="1"/>
</dbReference>
<gene>
    <name evidence="15 19" type="primary">ilvD</name>
    <name evidence="19" type="ORF">Nmn1133_04305</name>
</gene>
<keyword evidence="8 15" id="KW-0411">Iron-sulfur</keyword>
<dbReference type="PANTHER" id="PTHR21000">
    <property type="entry name" value="DIHYDROXY-ACID DEHYDRATASE DAD"/>
    <property type="match status" value="1"/>
</dbReference>
<evidence type="ECO:0000313" key="20">
    <source>
        <dbReference type="Proteomes" id="UP000270581"/>
    </source>
</evidence>
<organism evidence="19 20">
    <name type="scientific">Halosegnis longus</name>
    <dbReference type="NCBI Taxonomy" id="2216012"/>
    <lineage>
        <taxon>Archaea</taxon>
        <taxon>Methanobacteriati</taxon>
        <taxon>Methanobacteriota</taxon>
        <taxon>Stenosarchaea group</taxon>
        <taxon>Halobacteria</taxon>
        <taxon>Halobacteriales</taxon>
        <taxon>Natronomonadaceae</taxon>
        <taxon>Halosegnis</taxon>
    </lineage>
</organism>
<name>A0AAJ4RAX9_9EURY</name>
<dbReference type="GO" id="GO:0004160">
    <property type="term" value="F:dihydroxy-acid dehydratase activity"/>
    <property type="evidence" value="ECO:0007669"/>
    <property type="project" value="UniProtKB-UniRule"/>
</dbReference>
<dbReference type="Proteomes" id="UP000270581">
    <property type="component" value="Unassembled WGS sequence"/>
</dbReference>
<comment type="pathway">
    <text evidence="13 15">Amino-acid biosynthesis; L-isoleucine biosynthesis; L-isoleucine from 2-oxobutanoate: step 3/4.</text>
</comment>
<comment type="cofactor">
    <cofactor evidence="1 15">
        <name>Mg(2+)</name>
        <dbReference type="ChEBI" id="CHEBI:18420"/>
    </cofactor>
</comment>